<keyword evidence="5" id="KW-0631">Potassium channel</keyword>
<keyword evidence="9 11" id="KW-0472">Membrane</keyword>
<evidence type="ECO:0000256" key="1">
    <source>
        <dbReference type="ARBA" id="ARBA00004141"/>
    </source>
</evidence>
<gene>
    <name evidence="13" type="ORF">BB561_000447</name>
</gene>
<keyword evidence="4 11" id="KW-0812">Transmembrane</keyword>
<dbReference type="GO" id="GO:0008076">
    <property type="term" value="C:voltage-gated potassium channel complex"/>
    <property type="evidence" value="ECO:0007669"/>
    <property type="project" value="InterPro"/>
</dbReference>
<dbReference type="EMBL" id="MBFR01000009">
    <property type="protein sequence ID" value="PVU97610.1"/>
    <property type="molecule type" value="Genomic_DNA"/>
</dbReference>
<keyword evidence="2" id="KW-0813">Transport</keyword>
<keyword evidence="10" id="KW-0407">Ion channel</keyword>
<feature type="transmembrane region" description="Helical" evidence="11">
    <location>
        <begin position="129"/>
        <end position="155"/>
    </location>
</feature>
<evidence type="ECO:0000256" key="9">
    <source>
        <dbReference type="ARBA" id="ARBA00023136"/>
    </source>
</evidence>
<evidence type="ECO:0000313" key="13">
    <source>
        <dbReference type="EMBL" id="PVU97610.1"/>
    </source>
</evidence>
<dbReference type="Pfam" id="PF00520">
    <property type="entry name" value="Ion_trans"/>
    <property type="match status" value="1"/>
</dbReference>
<keyword evidence="7 11" id="KW-1133">Transmembrane helix</keyword>
<keyword evidence="14" id="KW-1185">Reference proteome</keyword>
<accession>A0A2T9YZ46</accession>
<proteinExistence type="predicted"/>
<dbReference type="STRING" id="133385.A0A2T9YZ46"/>
<evidence type="ECO:0000256" key="2">
    <source>
        <dbReference type="ARBA" id="ARBA00022448"/>
    </source>
</evidence>
<comment type="subcellular location">
    <subcellularLocation>
        <location evidence="1">Membrane</location>
        <topology evidence="1">Multi-pass membrane protein</topology>
    </subcellularLocation>
</comment>
<feature type="domain" description="Ion transport" evidence="12">
    <location>
        <begin position="13"/>
        <end position="153"/>
    </location>
</feature>
<dbReference type="InterPro" id="IPR005821">
    <property type="entry name" value="Ion_trans_dom"/>
</dbReference>
<dbReference type="GO" id="GO:0005249">
    <property type="term" value="F:voltage-gated potassium channel activity"/>
    <property type="evidence" value="ECO:0007669"/>
    <property type="project" value="InterPro"/>
</dbReference>
<dbReference type="InterPro" id="IPR028325">
    <property type="entry name" value="VG_K_chnl"/>
</dbReference>
<dbReference type="SUPFAM" id="SSF81324">
    <property type="entry name" value="Voltage-gated potassium channels"/>
    <property type="match status" value="1"/>
</dbReference>
<keyword evidence="8" id="KW-0406">Ion transport</keyword>
<keyword evidence="3" id="KW-0633">Potassium transport</keyword>
<sequence length="238" mass="26697">MAFITFDYKSLVPLQYIRLLKVFRVLELYRFGQTSISVKIVIVALKRSLKQITAALISVFVLMIMSSSVMFLVENSLFKEADMTWYRMEEGRLVKSPFQSVPGTFYWSIVTLTTTGFGDQYPVTNLGKLVAGVTMIFGVAVIAIPTSIIGANLTFEWNNKRARNHFANKEKFDPIDAYCSFPEIVVQSPSSSNNRSNSVSATKSLQFQDTITLNEIKSMIVGLESQIKSLSESKSNHS</sequence>
<evidence type="ECO:0000256" key="3">
    <source>
        <dbReference type="ARBA" id="ARBA00022538"/>
    </source>
</evidence>
<evidence type="ECO:0000259" key="12">
    <source>
        <dbReference type="Pfam" id="PF00520"/>
    </source>
</evidence>
<evidence type="ECO:0000256" key="11">
    <source>
        <dbReference type="SAM" id="Phobius"/>
    </source>
</evidence>
<comment type="caution">
    <text evidence="13">The sequence shown here is derived from an EMBL/GenBank/DDBJ whole genome shotgun (WGS) entry which is preliminary data.</text>
</comment>
<dbReference type="Gene3D" id="1.10.287.70">
    <property type="match status" value="1"/>
</dbReference>
<dbReference type="PANTHER" id="PTHR11537">
    <property type="entry name" value="VOLTAGE-GATED POTASSIUM CHANNEL"/>
    <property type="match status" value="1"/>
</dbReference>
<reference evidence="13 14" key="1">
    <citation type="journal article" date="2018" name="MBio">
        <title>Comparative Genomics Reveals the Core Gene Toolbox for the Fungus-Insect Symbiosis.</title>
        <authorList>
            <person name="Wang Y."/>
            <person name="Stata M."/>
            <person name="Wang W."/>
            <person name="Stajich J.E."/>
            <person name="White M.M."/>
            <person name="Moncalvo J.M."/>
        </authorList>
    </citation>
    <scope>NUCLEOTIDE SEQUENCE [LARGE SCALE GENOMIC DNA]</scope>
    <source>
        <strain evidence="13 14">SWE-8-4</strain>
    </source>
</reference>
<dbReference type="OrthoDB" id="415460at2759"/>
<evidence type="ECO:0000256" key="4">
    <source>
        <dbReference type="ARBA" id="ARBA00022692"/>
    </source>
</evidence>
<dbReference type="Proteomes" id="UP000245383">
    <property type="component" value="Unassembled WGS sequence"/>
</dbReference>
<evidence type="ECO:0000256" key="6">
    <source>
        <dbReference type="ARBA" id="ARBA00022958"/>
    </source>
</evidence>
<dbReference type="GO" id="GO:0001508">
    <property type="term" value="P:action potential"/>
    <property type="evidence" value="ECO:0007669"/>
    <property type="project" value="TreeGrafter"/>
</dbReference>
<dbReference type="PANTHER" id="PTHR11537:SF254">
    <property type="entry name" value="POTASSIUM VOLTAGE-GATED CHANNEL PROTEIN SHAB"/>
    <property type="match status" value="1"/>
</dbReference>
<evidence type="ECO:0000313" key="14">
    <source>
        <dbReference type="Proteomes" id="UP000245383"/>
    </source>
</evidence>
<evidence type="ECO:0000256" key="7">
    <source>
        <dbReference type="ARBA" id="ARBA00022989"/>
    </source>
</evidence>
<dbReference type="AlphaFoldDB" id="A0A2T9YZ46"/>
<evidence type="ECO:0000256" key="10">
    <source>
        <dbReference type="ARBA" id="ARBA00023303"/>
    </source>
</evidence>
<evidence type="ECO:0000256" key="8">
    <source>
        <dbReference type="ARBA" id="ARBA00023065"/>
    </source>
</evidence>
<evidence type="ECO:0000256" key="5">
    <source>
        <dbReference type="ARBA" id="ARBA00022826"/>
    </source>
</evidence>
<protein>
    <recommendedName>
        <fullName evidence="12">Ion transport domain-containing protein</fullName>
    </recommendedName>
</protein>
<feature type="transmembrane region" description="Helical" evidence="11">
    <location>
        <begin position="52"/>
        <end position="73"/>
    </location>
</feature>
<name>A0A2T9YZ46_9FUNG</name>
<keyword evidence="6" id="KW-0630">Potassium</keyword>
<dbReference type="PRINTS" id="PR00169">
    <property type="entry name" value="KCHANNEL"/>
</dbReference>
<organism evidence="13 14">
    <name type="scientific">Smittium simulii</name>
    <dbReference type="NCBI Taxonomy" id="133385"/>
    <lineage>
        <taxon>Eukaryota</taxon>
        <taxon>Fungi</taxon>
        <taxon>Fungi incertae sedis</taxon>
        <taxon>Zoopagomycota</taxon>
        <taxon>Kickxellomycotina</taxon>
        <taxon>Harpellomycetes</taxon>
        <taxon>Harpellales</taxon>
        <taxon>Legeriomycetaceae</taxon>
        <taxon>Smittium</taxon>
    </lineage>
</organism>